<feature type="domain" description="FAD-binding" evidence="6">
    <location>
        <begin position="307"/>
        <end position="385"/>
    </location>
</feature>
<protein>
    <submittedName>
        <fullName evidence="7">FAD/NAD(P)-binding domain-containing protein</fullName>
    </submittedName>
</protein>
<name>A0A197JX97_9FUNG</name>
<dbReference type="GO" id="GO:0071949">
    <property type="term" value="F:FAD binding"/>
    <property type="evidence" value="ECO:0007669"/>
    <property type="project" value="InterPro"/>
</dbReference>
<reference evidence="7 8" key="1">
    <citation type="submission" date="2016-05" db="EMBL/GenBank/DDBJ databases">
        <title>Genome sequencing reveals origins of a unique bacterial endosymbiosis in the earliest lineages of terrestrial Fungi.</title>
        <authorList>
            <consortium name="DOE Joint Genome Institute"/>
            <person name="Uehling J."/>
            <person name="Gryganskyi A."/>
            <person name="Hameed K."/>
            <person name="Tschaplinski T."/>
            <person name="Misztal P."/>
            <person name="Wu S."/>
            <person name="Desiro A."/>
            <person name="Vande Pol N."/>
            <person name="Du Z.-Y."/>
            <person name="Zienkiewicz A."/>
            <person name="Zienkiewicz K."/>
            <person name="Morin E."/>
            <person name="Tisserant E."/>
            <person name="Splivallo R."/>
            <person name="Hainaut M."/>
            <person name="Henrissat B."/>
            <person name="Ohm R."/>
            <person name="Kuo A."/>
            <person name="Yan J."/>
            <person name="Lipzen A."/>
            <person name="Nolan M."/>
            <person name="Labutti K."/>
            <person name="Barry K."/>
            <person name="Goldstein A."/>
            <person name="Labbe J."/>
            <person name="Schadt C."/>
            <person name="Tuskan G."/>
            <person name="Grigoriev I."/>
            <person name="Martin F."/>
            <person name="Vilgalys R."/>
            <person name="Bonito G."/>
        </authorList>
    </citation>
    <scope>NUCLEOTIDE SEQUENCE [LARGE SCALE GENOMIC DNA]</scope>
    <source>
        <strain evidence="7 8">AG-77</strain>
    </source>
</reference>
<keyword evidence="8" id="KW-1185">Reference proteome</keyword>
<dbReference type="AlphaFoldDB" id="A0A197JX97"/>
<keyword evidence="5" id="KW-0472">Membrane</keyword>
<dbReference type="OrthoDB" id="655030at2759"/>
<proteinExistence type="inferred from homology"/>
<evidence type="ECO:0000256" key="2">
    <source>
        <dbReference type="ARBA" id="ARBA00022630"/>
    </source>
</evidence>
<evidence type="ECO:0000313" key="7">
    <source>
        <dbReference type="EMBL" id="OAQ29942.1"/>
    </source>
</evidence>
<dbReference type="InterPro" id="IPR050562">
    <property type="entry name" value="FAD_mOase_fung"/>
</dbReference>
<keyword evidence="5" id="KW-1133">Transmembrane helix</keyword>
<dbReference type="STRING" id="1314771.A0A197JX97"/>
<dbReference type="InterPro" id="IPR036188">
    <property type="entry name" value="FAD/NAD-bd_sf"/>
</dbReference>
<dbReference type="Pfam" id="PF01494">
    <property type="entry name" value="FAD_binding_3"/>
    <property type="match status" value="2"/>
</dbReference>
<keyword evidence="4" id="KW-0560">Oxidoreductase</keyword>
<feature type="transmembrane region" description="Helical" evidence="5">
    <location>
        <begin position="7"/>
        <end position="25"/>
    </location>
</feature>
<feature type="domain" description="FAD-binding" evidence="6">
    <location>
        <begin position="8"/>
        <end position="177"/>
    </location>
</feature>
<dbReference type="Proteomes" id="UP000078512">
    <property type="component" value="Unassembled WGS sequence"/>
</dbReference>
<dbReference type="EMBL" id="KV442038">
    <property type="protein sequence ID" value="OAQ29942.1"/>
    <property type="molecule type" value="Genomic_DNA"/>
</dbReference>
<dbReference type="PANTHER" id="PTHR47356:SF2">
    <property type="entry name" value="FAD-BINDING DOMAIN-CONTAINING PROTEIN-RELATED"/>
    <property type="match status" value="1"/>
</dbReference>
<accession>A0A197JX97</accession>
<evidence type="ECO:0000256" key="3">
    <source>
        <dbReference type="ARBA" id="ARBA00022827"/>
    </source>
</evidence>
<evidence type="ECO:0000313" key="8">
    <source>
        <dbReference type="Proteomes" id="UP000078512"/>
    </source>
</evidence>
<dbReference type="Gene3D" id="3.50.50.60">
    <property type="entry name" value="FAD/NAD(P)-binding domain"/>
    <property type="match status" value="1"/>
</dbReference>
<keyword evidence="5" id="KW-0812">Transmembrane</keyword>
<dbReference type="PRINTS" id="PR00420">
    <property type="entry name" value="RNGMNOXGNASE"/>
</dbReference>
<sequence length="472" mass="53334">MSSNDKPTVLIVGAGLGGLMLGALLEKSNVPYTIFERAAMVKPLGSAMSIGPTLLPIFQQMGIYDEIVATGKYGTHTYSYRESLKPYRPQDYRPIEEFTGYGQYIIARPDYYNIMLKQVPAHKVHFGHRVLNISEENGKVTVHLSNNRTYEGDIIVGADGAYSAVRQRMYEQLKAKGLLPKEDQEDLPFSSTSLVGQTRVLDPKEFPIVDKPHCQFLGFLGEEKPYTWCVMSTTQKTLCWMVIHHLSKKTTKEAVEQRFRNSENSGEWGAAPAQTMCDETRNFPLQLGDGKTWTMGDLYDLTPKDLISKVMLEEKVFKTWHHGRCVLMGDACHKLNPSGGHGAVTAMHDAITLANLIYVMPTKTSDDITRMFEEYQKERYPAVMESYKSSQILGKAIEKSFIGALLLFIMTRMPMWLWRLSLKKMVQYRPQVGFLPKIPLQGSVVPIVSPSEQKARALFEKQQQQEQPATSV</sequence>
<gene>
    <name evidence="7" type="ORF">K457DRAFT_31966</name>
</gene>
<evidence type="ECO:0000259" key="6">
    <source>
        <dbReference type="Pfam" id="PF01494"/>
    </source>
</evidence>
<evidence type="ECO:0000256" key="5">
    <source>
        <dbReference type="SAM" id="Phobius"/>
    </source>
</evidence>
<evidence type="ECO:0000256" key="1">
    <source>
        <dbReference type="ARBA" id="ARBA00007992"/>
    </source>
</evidence>
<dbReference type="SUPFAM" id="SSF51905">
    <property type="entry name" value="FAD/NAD(P)-binding domain"/>
    <property type="match status" value="1"/>
</dbReference>
<dbReference type="PANTHER" id="PTHR47356">
    <property type="entry name" value="FAD-DEPENDENT MONOOXYGENASE ASQG-RELATED"/>
    <property type="match status" value="1"/>
</dbReference>
<keyword evidence="2" id="KW-0285">Flavoprotein</keyword>
<organism evidence="7 8">
    <name type="scientific">Linnemannia elongata AG-77</name>
    <dbReference type="NCBI Taxonomy" id="1314771"/>
    <lineage>
        <taxon>Eukaryota</taxon>
        <taxon>Fungi</taxon>
        <taxon>Fungi incertae sedis</taxon>
        <taxon>Mucoromycota</taxon>
        <taxon>Mortierellomycotina</taxon>
        <taxon>Mortierellomycetes</taxon>
        <taxon>Mortierellales</taxon>
        <taxon>Mortierellaceae</taxon>
        <taxon>Linnemannia</taxon>
    </lineage>
</organism>
<comment type="similarity">
    <text evidence="1">Belongs to the paxM FAD-dependent monooxygenase family.</text>
</comment>
<keyword evidence="3" id="KW-0274">FAD</keyword>
<dbReference type="GO" id="GO:0004497">
    <property type="term" value="F:monooxygenase activity"/>
    <property type="evidence" value="ECO:0007669"/>
    <property type="project" value="InterPro"/>
</dbReference>
<dbReference type="InterPro" id="IPR002938">
    <property type="entry name" value="FAD-bd"/>
</dbReference>
<evidence type="ECO:0000256" key="4">
    <source>
        <dbReference type="ARBA" id="ARBA00023002"/>
    </source>
</evidence>